<sequence>MRYSPPLLNPATWLPTLKASQLQKIAQATGIRSAGPKAALISRLETELAQCEYHSVTPQSKTQKKPRNLSILSIDMGIRNLAFAHLLVPSASASATGKTGTTTSTTTSSGSGSKVPPPPTLNAWRRLAVSDLLRLPEPGPGPESGSTLLVPGTTEPSDIDELHELACQQDDKDGKEMFHPSPYAKQAYVLITTLLEKYQPTHVLIERQRFRSGGGSAVQEWTLRVGVFEGMLYAVLYALQRERGRASASSSSSSSSSSSAGDLAPVVLGVEPQRVVRYWGDGLGVDGVEKEKKKGGRSSAREGKKVKMDLVGGWLDDALGDGDRDLKVAVSGEEELRRWVEAYLAKWKGQKRRRGETGVVDIGKLDDLADCLLQGLTWLDWHIMRDRILREGVGALEID</sequence>
<evidence type="ECO:0000259" key="2">
    <source>
        <dbReference type="PROSITE" id="PS50800"/>
    </source>
</evidence>
<comment type="caution">
    <text evidence="3">The sequence shown here is derived from an EMBL/GenBank/DDBJ whole genome shotgun (WGS) entry which is preliminary data.</text>
</comment>
<dbReference type="GO" id="GO:0000403">
    <property type="term" value="F:Y-form DNA binding"/>
    <property type="evidence" value="ECO:0007669"/>
    <property type="project" value="TreeGrafter"/>
</dbReference>
<dbReference type="InterPro" id="IPR003034">
    <property type="entry name" value="SAP_dom"/>
</dbReference>
<dbReference type="Gene3D" id="3.30.420.10">
    <property type="entry name" value="Ribonuclease H-like superfamily/Ribonuclease H"/>
    <property type="match status" value="1"/>
</dbReference>
<feature type="domain" description="SAP" evidence="2">
    <location>
        <begin position="14"/>
        <end position="48"/>
    </location>
</feature>
<organism evidence="3 4">
    <name type="scientific">Aspergillus bombycis</name>
    <dbReference type="NCBI Taxonomy" id="109264"/>
    <lineage>
        <taxon>Eukaryota</taxon>
        <taxon>Fungi</taxon>
        <taxon>Dikarya</taxon>
        <taxon>Ascomycota</taxon>
        <taxon>Pezizomycotina</taxon>
        <taxon>Eurotiomycetes</taxon>
        <taxon>Eurotiomycetidae</taxon>
        <taxon>Eurotiales</taxon>
        <taxon>Aspergillaceae</taxon>
        <taxon>Aspergillus</taxon>
    </lineage>
</organism>
<dbReference type="InterPro" id="IPR015242">
    <property type="entry name" value="Ydc2_cat"/>
</dbReference>
<dbReference type="Proteomes" id="UP000179179">
    <property type="component" value="Unassembled WGS sequence"/>
</dbReference>
<feature type="compositionally biased region" description="Low complexity" evidence="1">
    <location>
        <begin position="92"/>
        <end position="114"/>
    </location>
</feature>
<dbReference type="AlphaFoldDB" id="A0A1F8A5Q1"/>
<dbReference type="Pfam" id="PF02037">
    <property type="entry name" value="SAP"/>
    <property type="match status" value="1"/>
</dbReference>
<dbReference type="PANTHER" id="PTHR28072:SF1">
    <property type="entry name" value="CRUCIFORM CUTTING ENDONUCLEASE 1, MITOCHONDRIAL-RELATED"/>
    <property type="match status" value="1"/>
</dbReference>
<dbReference type="InterPro" id="IPR012337">
    <property type="entry name" value="RNaseH-like_sf"/>
</dbReference>
<dbReference type="Pfam" id="PF09159">
    <property type="entry name" value="Ydc2-catalyt"/>
    <property type="match status" value="1"/>
</dbReference>
<reference evidence="3 4" key="1">
    <citation type="journal article" date="2016" name="Genome Biol. Evol.">
        <title>Draft genome sequence of an aflatoxigenic Aspergillus species, A. bombycis.</title>
        <authorList>
            <person name="Moore G.G."/>
            <person name="Mack B.M."/>
            <person name="Beltz S.B."/>
            <person name="Gilbert M.K."/>
        </authorList>
    </citation>
    <scope>NUCLEOTIDE SEQUENCE [LARGE SCALE GENOMIC DNA]</scope>
    <source>
        <strain evidence="4">NRRL 26010</strain>
    </source>
</reference>
<evidence type="ECO:0000256" key="1">
    <source>
        <dbReference type="SAM" id="MobiDB-lite"/>
    </source>
</evidence>
<accession>A0A1F8A5Q1</accession>
<proteinExistence type="predicted"/>
<gene>
    <name evidence="3" type="ORF">ABOM_003752</name>
</gene>
<dbReference type="PROSITE" id="PS50800">
    <property type="entry name" value="SAP"/>
    <property type="match status" value="1"/>
</dbReference>
<dbReference type="GeneID" id="34447142"/>
<dbReference type="STRING" id="109264.A0A1F8A5Q1"/>
<keyword evidence="4" id="KW-1185">Reference proteome</keyword>
<dbReference type="SMART" id="SM00513">
    <property type="entry name" value="SAP"/>
    <property type="match status" value="1"/>
</dbReference>
<dbReference type="GO" id="GO:0004520">
    <property type="term" value="F:DNA endonuclease activity"/>
    <property type="evidence" value="ECO:0007669"/>
    <property type="project" value="TreeGrafter"/>
</dbReference>
<dbReference type="SUPFAM" id="SSF53098">
    <property type="entry name" value="Ribonuclease H-like"/>
    <property type="match status" value="1"/>
</dbReference>
<dbReference type="RefSeq" id="XP_022390730.1">
    <property type="nucleotide sequence ID" value="XM_022530882.1"/>
</dbReference>
<dbReference type="PANTHER" id="PTHR28072">
    <property type="entry name" value="CRUCIFORM CUTTING ENDONUCLEASE 1, MITOCHONDRIAL-RELATED"/>
    <property type="match status" value="1"/>
</dbReference>
<dbReference type="InterPro" id="IPR039197">
    <property type="entry name" value="Mrs1/Cce1"/>
</dbReference>
<evidence type="ECO:0000313" key="3">
    <source>
        <dbReference type="EMBL" id="OGM47013.1"/>
    </source>
</evidence>
<evidence type="ECO:0000313" key="4">
    <source>
        <dbReference type="Proteomes" id="UP000179179"/>
    </source>
</evidence>
<name>A0A1F8A5Q1_9EURO</name>
<dbReference type="GO" id="GO:0005739">
    <property type="term" value="C:mitochondrion"/>
    <property type="evidence" value="ECO:0007669"/>
    <property type="project" value="TreeGrafter"/>
</dbReference>
<dbReference type="GO" id="GO:0070336">
    <property type="term" value="F:flap-structured DNA binding"/>
    <property type="evidence" value="ECO:0007669"/>
    <property type="project" value="TreeGrafter"/>
</dbReference>
<feature type="region of interest" description="Disordered" evidence="1">
    <location>
        <begin position="92"/>
        <end position="120"/>
    </location>
</feature>
<dbReference type="InterPro" id="IPR036397">
    <property type="entry name" value="RNaseH_sf"/>
</dbReference>
<dbReference type="CDD" id="cd16963">
    <property type="entry name" value="CCE1"/>
    <property type="match status" value="1"/>
</dbReference>
<dbReference type="OrthoDB" id="5552842at2759"/>
<dbReference type="GO" id="GO:0000402">
    <property type="term" value="F:crossed form four-way junction DNA binding"/>
    <property type="evidence" value="ECO:0007669"/>
    <property type="project" value="TreeGrafter"/>
</dbReference>
<dbReference type="EMBL" id="LYCR01000026">
    <property type="protein sequence ID" value="OGM47013.1"/>
    <property type="molecule type" value="Genomic_DNA"/>
</dbReference>
<protein>
    <recommendedName>
        <fullName evidence="2">SAP domain-containing protein</fullName>
    </recommendedName>
</protein>